<proteinExistence type="predicted"/>
<evidence type="ECO:0000313" key="3">
    <source>
        <dbReference type="EMBL" id="KPI91360.1"/>
    </source>
</evidence>
<dbReference type="AlphaFoldDB" id="A0A194PJU2"/>
<reference evidence="3 4" key="1">
    <citation type="journal article" date="2015" name="Nat. Commun.">
        <title>Outbred genome sequencing and CRISPR/Cas9 gene editing in butterflies.</title>
        <authorList>
            <person name="Li X."/>
            <person name="Fan D."/>
            <person name="Zhang W."/>
            <person name="Liu G."/>
            <person name="Zhang L."/>
            <person name="Zhao L."/>
            <person name="Fang X."/>
            <person name="Chen L."/>
            <person name="Dong Y."/>
            <person name="Chen Y."/>
            <person name="Ding Y."/>
            <person name="Zhao R."/>
            <person name="Feng M."/>
            <person name="Zhu Y."/>
            <person name="Feng Y."/>
            <person name="Jiang X."/>
            <person name="Zhu D."/>
            <person name="Xiang H."/>
            <person name="Feng X."/>
            <person name="Li S."/>
            <person name="Wang J."/>
            <person name="Zhang G."/>
            <person name="Kronforst M.R."/>
            <person name="Wang W."/>
        </authorList>
    </citation>
    <scope>NUCLEOTIDE SEQUENCE [LARGE SCALE GENOMIC DNA]</scope>
    <source>
        <strain evidence="3">Ya'a_city_454_Px</strain>
        <tissue evidence="3">Whole body</tissue>
    </source>
</reference>
<protein>
    <recommendedName>
        <fullName evidence="2">Galectin domain-containing protein</fullName>
    </recommendedName>
</protein>
<keyword evidence="4" id="KW-1185">Reference proteome</keyword>
<dbReference type="EMBL" id="KQ459606">
    <property type="protein sequence ID" value="KPI91360.1"/>
    <property type="molecule type" value="Genomic_DNA"/>
</dbReference>
<keyword evidence="1" id="KW-0430">Lectin</keyword>
<name>A0A194PJU2_PAPXU</name>
<dbReference type="PROSITE" id="PS51304">
    <property type="entry name" value="GALECTIN"/>
    <property type="match status" value="1"/>
</dbReference>
<evidence type="ECO:0000313" key="4">
    <source>
        <dbReference type="Proteomes" id="UP000053268"/>
    </source>
</evidence>
<organism evidence="3 4">
    <name type="scientific">Papilio xuthus</name>
    <name type="common">Asian swallowtail butterfly</name>
    <dbReference type="NCBI Taxonomy" id="66420"/>
    <lineage>
        <taxon>Eukaryota</taxon>
        <taxon>Metazoa</taxon>
        <taxon>Ecdysozoa</taxon>
        <taxon>Arthropoda</taxon>
        <taxon>Hexapoda</taxon>
        <taxon>Insecta</taxon>
        <taxon>Pterygota</taxon>
        <taxon>Neoptera</taxon>
        <taxon>Endopterygota</taxon>
        <taxon>Lepidoptera</taxon>
        <taxon>Glossata</taxon>
        <taxon>Ditrysia</taxon>
        <taxon>Papilionoidea</taxon>
        <taxon>Papilionidae</taxon>
        <taxon>Papilioninae</taxon>
        <taxon>Papilio</taxon>
    </lineage>
</organism>
<dbReference type="Gene3D" id="2.60.120.200">
    <property type="match status" value="1"/>
</dbReference>
<dbReference type="GO" id="GO:0030246">
    <property type="term" value="F:carbohydrate binding"/>
    <property type="evidence" value="ECO:0007669"/>
    <property type="project" value="UniProtKB-KW"/>
</dbReference>
<dbReference type="InterPro" id="IPR001079">
    <property type="entry name" value="Galectin_CRD"/>
</dbReference>
<gene>
    <name evidence="3" type="ORF">RR46_14864</name>
</gene>
<evidence type="ECO:0000259" key="2">
    <source>
        <dbReference type="PROSITE" id="PS51304"/>
    </source>
</evidence>
<feature type="domain" description="Galectin" evidence="2">
    <location>
        <begin position="91"/>
        <end position="240"/>
    </location>
</feature>
<sequence>MLKACLECIAGSRVENEEVDFSRRMNGSSQRAPPWPVTQLKNEIMFVLPKQLSAGDQITVAGNMIDNPQIRMNGSSQRAPPWPVTQLKNEIMFVLPKQLSAGDQITVAGNMIDNPQILTVSLLTGSMSPDYQNIACQLEASFPANPTNPNRLLLKVIQNGNNETIPGDYQSFLATELFTDLSFKFGFAIRVNGNYQSGHTLEIYVGESYFEQITLKHNIDEIRFLSLSGDIAKVEGLEFKFA</sequence>
<dbReference type="Proteomes" id="UP000053268">
    <property type="component" value="Unassembled WGS sequence"/>
</dbReference>
<evidence type="ECO:0000256" key="1">
    <source>
        <dbReference type="ARBA" id="ARBA00022734"/>
    </source>
</evidence>
<accession>A0A194PJU2</accession>